<keyword evidence="2" id="KW-0521">NADP</keyword>
<proteinExistence type="inferred from homology"/>
<dbReference type="PRINTS" id="PR00080">
    <property type="entry name" value="SDRFAMILY"/>
</dbReference>
<sequence length="265" mass="28213">MAALVKGTAFITGAASGIGRYTALAFARHGISNLALADVNLGALETSSNELQAQFPHVKVLILQLDVQNGDDVRAAVARTVSQFGRLDIAVNNAGIGGSGNPTHEVEEEEWRRIINIDLDGVWRCQKEEICVMRNQDDLGPRDGRGRIINTASMYGIVAGATLAQTAYSAAKHGVIGLTKGDGNTYGPENIRINAICPGYVATPLLLNNMSLDPDSPLNKDIARTPLRRLCTMEEIADSITFLASPMSSFMQGAALLVDGGFTTQ</sequence>
<dbReference type="AlphaFoldDB" id="S3CUT4"/>
<evidence type="ECO:0000256" key="2">
    <source>
        <dbReference type="ARBA" id="ARBA00022857"/>
    </source>
</evidence>
<evidence type="ECO:0000313" key="4">
    <source>
        <dbReference type="EMBL" id="EPE04495.1"/>
    </source>
</evidence>
<accession>S3CUT4</accession>
<dbReference type="SUPFAM" id="SSF51735">
    <property type="entry name" value="NAD(P)-binding Rossmann-fold domains"/>
    <property type="match status" value="1"/>
</dbReference>
<dbReference type="OrthoDB" id="5840532at2759"/>
<dbReference type="EMBL" id="KE148160">
    <property type="protein sequence ID" value="EPE04495.1"/>
    <property type="molecule type" value="Genomic_DNA"/>
</dbReference>
<dbReference type="eggNOG" id="KOG0725">
    <property type="taxonomic scope" value="Eukaryota"/>
</dbReference>
<protein>
    <submittedName>
        <fullName evidence="4">Short chain dehydrogenase reductase family oxidoreductase</fullName>
    </submittedName>
</protein>
<keyword evidence="3" id="KW-0560">Oxidoreductase</keyword>
<dbReference type="Gene3D" id="3.40.50.720">
    <property type="entry name" value="NAD(P)-binding Rossmann-like Domain"/>
    <property type="match status" value="1"/>
</dbReference>
<dbReference type="GO" id="GO:0016491">
    <property type="term" value="F:oxidoreductase activity"/>
    <property type="evidence" value="ECO:0007669"/>
    <property type="project" value="UniProtKB-KW"/>
</dbReference>
<evidence type="ECO:0000313" key="5">
    <source>
        <dbReference type="Proteomes" id="UP000016923"/>
    </source>
</evidence>
<dbReference type="HOGENOM" id="CLU_010194_1_0_1"/>
<dbReference type="Pfam" id="PF13561">
    <property type="entry name" value="adh_short_C2"/>
    <property type="match status" value="1"/>
</dbReference>
<dbReference type="Proteomes" id="UP000016923">
    <property type="component" value="Unassembled WGS sequence"/>
</dbReference>
<gene>
    <name evidence="4" type="ORF">F503_03557</name>
</gene>
<comment type="similarity">
    <text evidence="1">Belongs to the short-chain dehydrogenases/reductases (SDR) family.</text>
</comment>
<dbReference type="PANTHER" id="PTHR24321:SF12">
    <property type="entry name" value="SHORT-CHAIN DEHYDROGENASE_REDUCTASE FAMILY, PUTATIVE (AFU_ORTHOLOGUE AFUA_5G14340)-RELATED"/>
    <property type="match status" value="1"/>
</dbReference>
<organism evidence="4 5">
    <name type="scientific">Ophiostoma piceae (strain UAMH 11346)</name>
    <name type="common">Sap stain fungus</name>
    <dbReference type="NCBI Taxonomy" id="1262450"/>
    <lineage>
        <taxon>Eukaryota</taxon>
        <taxon>Fungi</taxon>
        <taxon>Dikarya</taxon>
        <taxon>Ascomycota</taxon>
        <taxon>Pezizomycotina</taxon>
        <taxon>Sordariomycetes</taxon>
        <taxon>Sordariomycetidae</taxon>
        <taxon>Ophiostomatales</taxon>
        <taxon>Ophiostomataceae</taxon>
        <taxon>Ophiostoma</taxon>
    </lineage>
</organism>
<dbReference type="STRING" id="1262450.S3CUT4"/>
<dbReference type="OMA" id="PMKHRER"/>
<dbReference type="InterPro" id="IPR002347">
    <property type="entry name" value="SDR_fam"/>
</dbReference>
<evidence type="ECO:0000256" key="1">
    <source>
        <dbReference type="ARBA" id="ARBA00006484"/>
    </source>
</evidence>
<keyword evidence="5" id="KW-1185">Reference proteome</keyword>
<reference evidence="4 5" key="1">
    <citation type="journal article" date="2013" name="BMC Genomics">
        <title>The genome and transcriptome of the pine saprophyte Ophiostoma piceae, and a comparison with the bark beetle-associated pine pathogen Grosmannia clavigera.</title>
        <authorList>
            <person name="Haridas S."/>
            <person name="Wang Y."/>
            <person name="Lim L."/>
            <person name="Massoumi Alamouti S."/>
            <person name="Jackman S."/>
            <person name="Docking R."/>
            <person name="Robertson G."/>
            <person name="Birol I."/>
            <person name="Bohlmann J."/>
            <person name="Breuil C."/>
        </authorList>
    </citation>
    <scope>NUCLEOTIDE SEQUENCE [LARGE SCALE GENOMIC DNA]</scope>
    <source>
        <strain evidence="4 5">UAMH 11346</strain>
    </source>
</reference>
<dbReference type="PANTHER" id="PTHR24321">
    <property type="entry name" value="DEHYDROGENASES, SHORT CHAIN"/>
    <property type="match status" value="1"/>
</dbReference>
<evidence type="ECO:0000256" key="3">
    <source>
        <dbReference type="ARBA" id="ARBA00023002"/>
    </source>
</evidence>
<dbReference type="CDD" id="cd05233">
    <property type="entry name" value="SDR_c"/>
    <property type="match status" value="1"/>
</dbReference>
<name>S3CUT4_OPHP1</name>
<dbReference type="FunFam" id="3.40.50.720:FF:000084">
    <property type="entry name" value="Short-chain dehydrogenase reductase"/>
    <property type="match status" value="1"/>
</dbReference>
<dbReference type="InterPro" id="IPR036291">
    <property type="entry name" value="NAD(P)-bd_dom_sf"/>
</dbReference>
<dbReference type="VEuPathDB" id="FungiDB:F503_03557"/>
<dbReference type="PRINTS" id="PR00081">
    <property type="entry name" value="GDHRDH"/>
</dbReference>